<name>A0A7N4PYE8_SARHA</name>
<keyword evidence="14" id="KW-0325">Glycoprotein</keyword>
<keyword evidence="24" id="KW-1185">Reference proteome</keyword>
<evidence type="ECO:0000256" key="13">
    <source>
        <dbReference type="ARBA" id="ARBA00023170"/>
    </source>
</evidence>
<evidence type="ECO:0000256" key="1">
    <source>
        <dbReference type="ARBA" id="ARBA00004479"/>
    </source>
</evidence>
<evidence type="ECO:0000256" key="7">
    <source>
        <dbReference type="ARBA" id="ARBA00022729"/>
    </source>
</evidence>
<feature type="domain" description="TIR" evidence="22">
    <location>
        <begin position="691"/>
        <end position="836"/>
    </location>
</feature>
<evidence type="ECO:0000256" key="18">
    <source>
        <dbReference type="ARBA" id="ARBA00072833"/>
    </source>
</evidence>
<dbReference type="FunCoup" id="A0A7N4PYE8">
    <property type="interactions" value="560"/>
</dbReference>
<evidence type="ECO:0000256" key="21">
    <source>
        <dbReference type="SAM" id="SignalP"/>
    </source>
</evidence>
<dbReference type="PANTHER" id="PTHR24365:SF525">
    <property type="entry name" value="TOLL-LIKE RECEPTOR 5"/>
    <property type="match status" value="1"/>
</dbReference>
<feature type="transmembrane region" description="Helical" evidence="20">
    <location>
        <begin position="636"/>
        <end position="659"/>
    </location>
</feature>
<evidence type="ECO:0000256" key="4">
    <source>
        <dbReference type="ARBA" id="ARBA00022588"/>
    </source>
</evidence>
<dbReference type="Ensembl" id="ENSSHAT00000034058.1">
    <property type="protein sequence ID" value="ENSSHAP00000045310.1"/>
    <property type="gene ID" value="ENSSHAG00000025032.1"/>
</dbReference>
<dbReference type="GO" id="GO:0045087">
    <property type="term" value="P:innate immune response"/>
    <property type="evidence" value="ECO:0007669"/>
    <property type="project" value="UniProtKB-UniRule"/>
</dbReference>
<comment type="subcellular location">
    <subcellularLocation>
        <location evidence="1">Membrane</location>
        <topology evidence="1">Single-pass type I membrane protein</topology>
    </subcellularLocation>
</comment>
<evidence type="ECO:0000256" key="16">
    <source>
        <dbReference type="ARBA" id="ARBA00057507"/>
    </source>
</evidence>
<dbReference type="GO" id="GO:0004888">
    <property type="term" value="F:transmembrane signaling receptor activity"/>
    <property type="evidence" value="ECO:0007669"/>
    <property type="project" value="InterPro"/>
</dbReference>
<dbReference type="PROSITE" id="PS50104">
    <property type="entry name" value="TIR"/>
    <property type="match status" value="1"/>
</dbReference>
<sequence>MGHLAFLLGLLFEATSICGIPFCSDDGQLAFYNSCNLTEVPRVPNTIIKLFLSYNYIRMINATSFPLLEMLQLLQLGTQHTPLIIEREAFRNLPNLRILDIGYSKIQFLHIDAFQGLPNLFELRLFFCNLSDSILKDGYFRNLSSLSVLDLSKNAIQNIHLHPSFEDLKSLESIDLSQNQISHVCERDLKLLQGKRFSLFNLSSNILFSRISVNWEECMNPFKNMFLEILDVSDNGWTVDIIQNFSRATNGTKILSLFLKNHIMGAGFGFHNIKEPDQDTFAALGMSSMIKMDISHGFIFSLNSHLFETLKKLKLINLSYNKVNQIAKEAFYGLDSLQVLNLSYNLLGELYNSDFYGLPNVAYIDLQKNHIGAIQAQTFNPLKNLKTLDLRDNAIKTVGFLPSITTVFLSGNKLVSFERRGITAEFLDLAENRLETLTDFYTLLQIPGLKFLILNKNRFSICYQHYSSSKNYTLEKLYLSENMLELVWQTGSCWNMFKGLYQLKVLFLNNNYLSFLPPDVFSDLTALQILSLHANKLTSLSPGVLPANLRVLILSHNLLLSPDPSIFASLSHLDISHNQYICDCEVKNFILWLNQTNVTMLGSPEDVYCTYPGSFSGVSLYSISTEGCDEEEALKFINFTLFIFFTTTLTLFLTATVIFTKFRGLCFSLWHKMVQRLTFKYHRQGVEEDQHKYDAYLCFSNKDFEWVQNALLHHLDSRYNSENRFNLCFEERDFLPGEDHINNIRDAIWSSRKTICIVTKHFLKDGWCIEAFNFAQSRYFSDLKDVLIMVVAGSLSQYQLMKYPPIRVFVQRQPYLKWPEDLQDVGWFLNKLSQSILTKKEEKKKSNNIALQTVATVS</sequence>
<dbReference type="Pfam" id="PF13855">
    <property type="entry name" value="LRR_8"/>
    <property type="match status" value="5"/>
</dbReference>
<keyword evidence="8" id="KW-0677">Repeat</keyword>
<keyword evidence="3" id="KW-0597">Phosphoprotein</keyword>
<dbReference type="SMART" id="SM00082">
    <property type="entry name" value="LRRCT"/>
    <property type="match status" value="1"/>
</dbReference>
<evidence type="ECO:0000256" key="9">
    <source>
        <dbReference type="ARBA" id="ARBA00022859"/>
    </source>
</evidence>
<evidence type="ECO:0000256" key="19">
    <source>
        <dbReference type="PIRNR" id="PIRNR037595"/>
    </source>
</evidence>
<evidence type="ECO:0000256" key="14">
    <source>
        <dbReference type="ARBA" id="ARBA00023180"/>
    </source>
</evidence>
<comment type="subunit">
    <text evidence="17">Homodimer. Interacts with MYD88 (via TIR domain). Interacts with TICAM1 (via TIR domain). Interacts with UNC93B1; this interaction is essential for proper TLR5 localization to the plasma membrane.</text>
</comment>
<feature type="signal peptide" evidence="21">
    <location>
        <begin position="1"/>
        <end position="19"/>
    </location>
</feature>
<protein>
    <recommendedName>
        <fullName evidence="18">Toll-like receptor 5</fullName>
    </recommendedName>
</protein>
<reference evidence="23" key="2">
    <citation type="submission" date="2025-08" db="UniProtKB">
        <authorList>
            <consortium name="Ensembl"/>
        </authorList>
    </citation>
    <scope>IDENTIFICATION</scope>
</reference>
<reference evidence="23" key="3">
    <citation type="submission" date="2025-09" db="UniProtKB">
        <authorList>
            <consortium name="Ensembl"/>
        </authorList>
    </citation>
    <scope>IDENTIFICATION</scope>
</reference>
<evidence type="ECO:0000256" key="12">
    <source>
        <dbReference type="ARBA" id="ARBA00023157"/>
    </source>
</evidence>
<keyword evidence="9 19" id="KW-0391">Immunity</keyword>
<evidence type="ECO:0000256" key="5">
    <source>
        <dbReference type="ARBA" id="ARBA00022614"/>
    </source>
</evidence>
<evidence type="ECO:0000259" key="22">
    <source>
        <dbReference type="PROSITE" id="PS50104"/>
    </source>
</evidence>
<dbReference type="GO" id="GO:0034146">
    <property type="term" value="P:toll-like receptor 5 signaling pathway"/>
    <property type="evidence" value="ECO:0007669"/>
    <property type="project" value="Ensembl"/>
</dbReference>
<evidence type="ECO:0000313" key="23">
    <source>
        <dbReference type="Ensembl" id="ENSSHAP00000045310.1"/>
    </source>
</evidence>
<dbReference type="GO" id="GO:0005149">
    <property type="term" value="F:interleukin-1 receptor binding"/>
    <property type="evidence" value="ECO:0007669"/>
    <property type="project" value="Ensembl"/>
</dbReference>
<proteinExistence type="inferred from homology"/>
<dbReference type="Pfam" id="PF01582">
    <property type="entry name" value="TIR"/>
    <property type="match status" value="1"/>
</dbReference>
<dbReference type="Proteomes" id="UP000007648">
    <property type="component" value="Unassembled WGS sequence"/>
</dbReference>
<dbReference type="GO" id="GO:0038187">
    <property type="term" value="F:pattern recognition receptor activity"/>
    <property type="evidence" value="ECO:0007669"/>
    <property type="project" value="Ensembl"/>
</dbReference>
<dbReference type="SUPFAM" id="SSF52058">
    <property type="entry name" value="L domain-like"/>
    <property type="match status" value="2"/>
</dbReference>
<reference evidence="23 24" key="1">
    <citation type="journal article" date="2011" name="Proc. Natl. Acad. Sci. U.S.A.">
        <title>Genetic diversity and population structure of the endangered marsupial Sarcophilus harrisii (Tasmanian devil).</title>
        <authorList>
            <person name="Miller W."/>
            <person name="Hayes V.M."/>
            <person name="Ratan A."/>
            <person name="Petersen D.C."/>
            <person name="Wittekindt N.E."/>
            <person name="Miller J."/>
            <person name="Walenz B."/>
            <person name="Knight J."/>
            <person name="Qi J."/>
            <person name="Zhao F."/>
            <person name="Wang Q."/>
            <person name="Bedoya-Reina O.C."/>
            <person name="Katiyar N."/>
            <person name="Tomsho L.P."/>
            <person name="Kasson L.M."/>
            <person name="Hardie R.A."/>
            <person name="Woodbridge P."/>
            <person name="Tindall E.A."/>
            <person name="Bertelsen M.F."/>
            <person name="Dixon D."/>
            <person name="Pyecroft S."/>
            <person name="Helgen K.M."/>
            <person name="Lesk A.M."/>
            <person name="Pringle T.H."/>
            <person name="Patterson N."/>
            <person name="Zhang Y."/>
            <person name="Kreiss A."/>
            <person name="Woods G.M."/>
            <person name="Jones M.E."/>
            <person name="Schuster S.C."/>
        </authorList>
    </citation>
    <scope>NUCLEOTIDE SEQUENCE [LARGE SCALE GENOMIC DNA]</scope>
</reference>
<evidence type="ECO:0000256" key="8">
    <source>
        <dbReference type="ARBA" id="ARBA00022737"/>
    </source>
</evidence>
<evidence type="ECO:0000256" key="6">
    <source>
        <dbReference type="ARBA" id="ARBA00022692"/>
    </source>
</evidence>
<dbReference type="InterPro" id="IPR035897">
    <property type="entry name" value="Toll_tir_struct_dom_sf"/>
</dbReference>
<dbReference type="SUPFAM" id="SSF52200">
    <property type="entry name" value="Toll/Interleukin receptor TIR domain"/>
    <property type="match status" value="1"/>
</dbReference>
<keyword evidence="6 20" id="KW-0812">Transmembrane</keyword>
<dbReference type="PANTHER" id="PTHR24365">
    <property type="entry name" value="TOLL-LIKE RECEPTOR"/>
    <property type="match status" value="1"/>
</dbReference>
<dbReference type="InterPro" id="IPR000483">
    <property type="entry name" value="Cys-rich_flank_reg_C"/>
</dbReference>
<keyword evidence="15 19" id="KW-0395">Inflammatory response</keyword>
<dbReference type="InterPro" id="IPR001611">
    <property type="entry name" value="Leu-rich_rpt"/>
</dbReference>
<dbReference type="RefSeq" id="XP_003767775.1">
    <property type="nucleotide sequence ID" value="XM_003767727.4"/>
</dbReference>
<accession>A0A7N4PYE8</accession>
<dbReference type="RefSeq" id="XP_031822934.1">
    <property type="nucleotide sequence ID" value="XM_031967074.1"/>
</dbReference>
<dbReference type="FunFam" id="3.80.10.10:FF:000365">
    <property type="entry name" value="Toll-like receptor 5"/>
    <property type="match status" value="1"/>
</dbReference>
<keyword evidence="7 21" id="KW-0732">Signal</keyword>
<dbReference type="SMART" id="SM00365">
    <property type="entry name" value="LRR_SD22"/>
    <property type="match status" value="5"/>
</dbReference>
<evidence type="ECO:0000313" key="24">
    <source>
        <dbReference type="Proteomes" id="UP000007648"/>
    </source>
</evidence>
<dbReference type="InterPro" id="IPR003591">
    <property type="entry name" value="Leu-rich_rpt_typical-subtyp"/>
</dbReference>
<dbReference type="GO" id="GO:0005886">
    <property type="term" value="C:plasma membrane"/>
    <property type="evidence" value="ECO:0007669"/>
    <property type="project" value="Ensembl"/>
</dbReference>
<dbReference type="Gene3D" id="3.40.50.10140">
    <property type="entry name" value="Toll/interleukin-1 receptor homology (TIR) domain"/>
    <property type="match status" value="1"/>
</dbReference>
<dbReference type="OMA" id="SYAQSRC"/>
<dbReference type="GO" id="GO:0032757">
    <property type="term" value="P:positive regulation of interleukin-8 production"/>
    <property type="evidence" value="ECO:0007669"/>
    <property type="project" value="Ensembl"/>
</dbReference>
<dbReference type="FunFam" id="3.40.50.10140:FF:000001">
    <property type="entry name" value="Toll-like receptor 2"/>
    <property type="match status" value="1"/>
</dbReference>
<organism evidence="23 24">
    <name type="scientific">Sarcophilus harrisii</name>
    <name type="common">Tasmanian devil</name>
    <name type="synonym">Sarcophilus laniarius</name>
    <dbReference type="NCBI Taxonomy" id="9305"/>
    <lineage>
        <taxon>Eukaryota</taxon>
        <taxon>Metazoa</taxon>
        <taxon>Chordata</taxon>
        <taxon>Craniata</taxon>
        <taxon>Vertebrata</taxon>
        <taxon>Euteleostomi</taxon>
        <taxon>Mammalia</taxon>
        <taxon>Metatheria</taxon>
        <taxon>Dasyuromorphia</taxon>
        <taxon>Dasyuridae</taxon>
        <taxon>Sarcophilus</taxon>
    </lineage>
</organism>
<comment type="similarity">
    <text evidence="2 19">Belongs to the Toll-like receptor family.</text>
</comment>
<dbReference type="FunFam" id="3.80.10.10:FF:000306">
    <property type="entry name" value="Toll-like receptor 5"/>
    <property type="match status" value="1"/>
</dbReference>
<dbReference type="PIRSF" id="PIRSF037595">
    <property type="entry name" value="Toll-like_receptor"/>
    <property type="match status" value="1"/>
</dbReference>
<dbReference type="Pfam" id="PF00560">
    <property type="entry name" value="LRR_1"/>
    <property type="match status" value="1"/>
</dbReference>
<dbReference type="GO" id="GO:0002224">
    <property type="term" value="P:toll-like receptor signaling pathway"/>
    <property type="evidence" value="ECO:0007669"/>
    <property type="project" value="InterPro"/>
</dbReference>
<keyword evidence="11 20" id="KW-0472">Membrane</keyword>
<evidence type="ECO:0000256" key="11">
    <source>
        <dbReference type="ARBA" id="ARBA00023136"/>
    </source>
</evidence>
<dbReference type="InterPro" id="IPR017241">
    <property type="entry name" value="Toll-like_receptor"/>
</dbReference>
<keyword evidence="5" id="KW-0433">Leucine-rich repeat</keyword>
<gene>
    <name evidence="23" type="primary">TLR5</name>
</gene>
<dbReference type="InterPro" id="IPR032675">
    <property type="entry name" value="LRR_dom_sf"/>
</dbReference>
<evidence type="ECO:0000256" key="2">
    <source>
        <dbReference type="ARBA" id="ARBA00009634"/>
    </source>
</evidence>
<dbReference type="OrthoDB" id="6160824at2759"/>
<dbReference type="Gene3D" id="3.80.10.10">
    <property type="entry name" value="Ribonuclease Inhibitor"/>
    <property type="match status" value="3"/>
</dbReference>
<evidence type="ECO:0000256" key="10">
    <source>
        <dbReference type="ARBA" id="ARBA00022989"/>
    </source>
</evidence>
<evidence type="ECO:0000256" key="15">
    <source>
        <dbReference type="ARBA" id="ARBA00023198"/>
    </source>
</evidence>
<dbReference type="AlphaFoldDB" id="A0A7N4PYE8"/>
<feature type="chain" id="PRO_5029653326" description="Toll-like receptor 5" evidence="21">
    <location>
        <begin position="20"/>
        <end position="858"/>
    </location>
</feature>
<evidence type="ECO:0000256" key="3">
    <source>
        <dbReference type="ARBA" id="ARBA00022553"/>
    </source>
</evidence>
<dbReference type="SMART" id="SM00255">
    <property type="entry name" value="TIR"/>
    <property type="match status" value="1"/>
</dbReference>
<dbReference type="GO" id="GO:0071260">
    <property type="term" value="P:cellular response to mechanical stimulus"/>
    <property type="evidence" value="ECO:0007669"/>
    <property type="project" value="Ensembl"/>
</dbReference>
<keyword evidence="13 19" id="KW-0675">Receptor</keyword>
<dbReference type="GO" id="GO:0006954">
    <property type="term" value="P:inflammatory response"/>
    <property type="evidence" value="ECO:0007669"/>
    <property type="project" value="UniProtKB-UniRule"/>
</dbReference>
<keyword evidence="12" id="KW-1015">Disulfide bond</keyword>
<dbReference type="InterPro" id="IPR000157">
    <property type="entry name" value="TIR_dom"/>
</dbReference>
<dbReference type="FunFam" id="3.80.10.10:FF:000592">
    <property type="entry name" value="Toll-like receptor 5"/>
    <property type="match status" value="1"/>
</dbReference>
<dbReference type="GeneTree" id="ENSGT00940000162464"/>
<dbReference type="CTD" id="7100"/>
<evidence type="ECO:0000256" key="20">
    <source>
        <dbReference type="SAM" id="Phobius"/>
    </source>
</evidence>
<comment type="function">
    <text evidence="16">Pattern recognition receptor (PRR) located on the cell surface that participates in the activation of innate immunity and inflammatory response. Recognizes small molecular motifs named pathogen-associated molecular pattern (PAMPs) expressed by pathogens and microbe-associated molecular patterns (MAMPs) usually expressed by resident microbiota. Upon ligand binding such as bacterial flagellins, recruits intracellular adapter proteins MYD88 and TRIF leading to NF-kappa-B activation, cytokine secretion and induction of the inflammatory response. Plays thereby an important role in the relationship between the intestinal epithelium and enteric microbes and contributes to the gut microbiota composition throughout life.</text>
</comment>
<dbReference type="KEGG" id="shr:100919596"/>
<dbReference type="GeneID" id="100919596"/>
<keyword evidence="10 20" id="KW-1133">Transmembrane helix</keyword>
<evidence type="ECO:0000256" key="17">
    <source>
        <dbReference type="ARBA" id="ARBA00062299"/>
    </source>
</evidence>
<dbReference type="InParanoid" id="A0A7N4PYE8"/>
<keyword evidence="4 19" id="KW-0399">Innate immunity</keyword>
<dbReference type="SMART" id="SM00369">
    <property type="entry name" value="LRR_TYP"/>
    <property type="match status" value="11"/>
</dbReference>
<dbReference type="PROSITE" id="PS51450">
    <property type="entry name" value="LRR"/>
    <property type="match status" value="2"/>
</dbReference>